<evidence type="ECO:0000313" key="2">
    <source>
        <dbReference type="EMBL" id="MBW0492846.1"/>
    </source>
</evidence>
<protein>
    <submittedName>
        <fullName evidence="2">Uncharacterized protein</fullName>
    </submittedName>
</protein>
<organism evidence="2 3">
    <name type="scientific">Austropuccinia psidii MF-1</name>
    <dbReference type="NCBI Taxonomy" id="1389203"/>
    <lineage>
        <taxon>Eukaryota</taxon>
        <taxon>Fungi</taxon>
        <taxon>Dikarya</taxon>
        <taxon>Basidiomycota</taxon>
        <taxon>Pucciniomycotina</taxon>
        <taxon>Pucciniomycetes</taxon>
        <taxon>Pucciniales</taxon>
        <taxon>Sphaerophragmiaceae</taxon>
        <taxon>Austropuccinia</taxon>
    </lineage>
</organism>
<gene>
    <name evidence="2" type="ORF">O181_032561</name>
</gene>
<dbReference type="AlphaFoldDB" id="A0A9Q3D2M7"/>
<reference evidence="2" key="1">
    <citation type="submission" date="2021-03" db="EMBL/GenBank/DDBJ databases">
        <title>Draft genome sequence of rust myrtle Austropuccinia psidii MF-1, a brazilian biotype.</title>
        <authorList>
            <person name="Quecine M.C."/>
            <person name="Pachon D.M.R."/>
            <person name="Bonatelli M.L."/>
            <person name="Correr F.H."/>
            <person name="Franceschini L.M."/>
            <person name="Leite T.F."/>
            <person name="Margarido G.R.A."/>
            <person name="Almeida C.A."/>
            <person name="Ferrarezi J.A."/>
            <person name="Labate C.A."/>
        </authorList>
    </citation>
    <scope>NUCLEOTIDE SEQUENCE</scope>
    <source>
        <strain evidence="2">MF-1</strain>
    </source>
</reference>
<proteinExistence type="predicted"/>
<name>A0A9Q3D2M7_9BASI</name>
<keyword evidence="3" id="KW-1185">Reference proteome</keyword>
<feature type="compositionally biased region" description="Basic and acidic residues" evidence="1">
    <location>
        <begin position="68"/>
        <end position="78"/>
    </location>
</feature>
<dbReference type="Proteomes" id="UP000765509">
    <property type="component" value="Unassembled WGS sequence"/>
</dbReference>
<feature type="region of interest" description="Disordered" evidence="1">
    <location>
        <begin position="68"/>
        <end position="128"/>
    </location>
</feature>
<evidence type="ECO:0000256" key="1">
    <source>
        <dbReference type="SAM" id="MobiDB-lite"/>
    </source>
</evidence>
<feature type="compositionally biased region" description="Basic residues" evidence="1">
    <location>
        <begin position="98"/>
        <end position="113"/>
    </location>
</feature>
<evidence type="ECO:0000313" key="3">
    <source>
        <dbReference type="Proteomes" id="UP000765509"/>
    </source>
</evidence>
<comment type="caution">
    <text evidence="2">The sequence shown here is derived from an EMBL/GenBank/DDBJ whole genome shotgun (WGS) entry which is preliminary data.</text>
</comment>
<accession>A0A9Q3D2M7</accession>
<dbReference type="EMBL" id="AVOT02011782">
    <property type="protein sequence ID" value="MBW0492846.1"/>
    <property type="molecule type" value="Genomic_DNA"/>
</dbReference>
<sequence length="128" mass="15020">MAEKQQEWELLPSLWIGTMSSYLQVKNFMGPEKTQDLLKGWKPMSCKGQVKKIKAWLKIQSILSEDQKKELEQKKDNNPVEVPQASKNKNLPQQVPKKGNKIPKRNQKGKAKTKWNNPYPQNYRFPKR</sequence>